<dbReference type="Proteomes" id="UP001595907">
    <property type="component" value="Unassembled WGS sequence"/>
</dbReference>
<keyword evidence="1" id="KW-0732">Signal</keyword>
<evidence type="ECO:0000256" key="1">
    <source>
        <dbReference type="SAM" id="SignalP"/>
    </source>
</evidence>
<reference evidence="3" key="1">
    <citation type="journal article" date="2019" name="Int. J. Syst. Evol. Microbiol.">
        <title>The Global Catalogue of Microorganisms (GCM) 10K type strain sequencing project: providing services to taxonomists for standard genome sequencing and annotation.</title>
        <authorList>
            <consortium name="The Broad Institute Genomics Platform"/>
            <consortium name="The Broad Institute Genome Sequencing Center for Infectious Disease"/>
            <person name="Wu L."/>
            <person name="Ma J."/>
        </authorList>
    </citation>
    <scope>NUCLEOTIDE SEQUENCE [LARGE SCALE GENOMIC DNA]</scope>
    <source>
        <strain evidence="3">CECT 8289</strain>
    </source>
</reference>
<dbReference type="EMBL" id="JBHSCZ010000002">
    <property type="protein sequence ID" value="MFC4263216.1"/>
    <property type="molecule type" value="Genomic_DNA"/>
</dbReference>
<comment type="caution">
    <text evidence="2">The sequence shown here is derived from an EMBL/GenBank/DDBJ whole genome shotgun (WGS) entry which is preliminary data.</text>
</comment>
<evidence type="ECO:0000313" key="3">
    <source>
        <dbReference type="Proteomes" id="UP001595907"/>
    </source>
</evidence>
<sequence length="186" mass="20982">MKLIAIIAILLCSISSYAQPANIPQLDKSPLDMSTYPANYPVLKIQDKASEPLIARVIYSRPLKNNRTIFGDVVEYNSVWRFGANEATEIEFFKDVVINKTKVKKGKYSIFAIPNTNKWTIIINKDVNTWGSFKYKATEDVVRVDVPVQKSTTVAEAFFIYFDKATNGFTLNAGWDDVKVSLPISM</sequence>
<organism evidence="2 3">
    <name type="scientific">Ferruginibacter yonginensis</name>
    <dbReference type="NCBI Taxonomy" id="1310416"/>
    <lineage>
        <taxon>Bacteria</taxon>
        <taxon>Pseudomonadati</taxon>
        <taxon>Bacteroidota</taxon>
        <taxon>Chitinophagia</taxon>
        <taxon>Chitinophagales</taxon>
        <taxon>Chitinophagaceae</taxon>
        <taxon>Ferruginibacter</taxon>
    </lineage>
</organism>
<dbReference type="InterPro" id="IPR021314">
    <property type="entry name" value="DUF2911"/>
</dbReference>
<protein>
    <submittedName>
        <fullName evidence="2">DUF2911 domain-containing protein</fullName>
    </submittedName>
</protein>
<feature type="signal peptide" evidence="1">
    <location>
        <begin position="1"/>
        <end position="18"/>
    </location>
</feature>
<proteinExistence type="predicted"/>
<name>A0ABV8QTL1_9BACT</name>
<feature type="chain" id="PRO_5045652710" evidence="1">
    <location>
        <begin position="19"/>
        <end position="186"/>
    </location>
</feature>
<dbReference type="RefSeq" id="WP_379709478.1">
    <property type="nucleotide sequence ID" value="NZ_JBHSCZ010000002.1"/>
</dbReference>
<accession>A0ABV8QTL1</accession>
<keyword evidence="3" id="KW-1185">Reference proteome</keyword>
<gene>
    <name evidence="2" type="ORF">ACFOWM_10030</name>
</gene>
<dbReference type="Pfam" id="PF11138">
    <property type="entry name" value="DUF2911"/>
    <property type="match status" value="1"/>
</dbReference>
<evidence type="ECO:0000313" key="2">
    <source>
        <dbReference type="EMBL" id="MFC4263216.1"/>
    </source>
</evidence>